<gene>
    <name evidence="2" type="ORF">PISMIDRAFT_19371</name>
</gene>
<feature type="compositionally biased region" description="Polar residues" evidence="1">
    <location>
        <begin position="45"/>
        <end position="58"/>
    </location>
</feature>
<dbReference type="HOGENOM" id="CLU_2979991_0_0_1"/>
<dbReference type="EMBL" id="KN834180">
    <property type="protein sequence ID" value="KIK11639.1"/>
    <property type="molecule type" value="Genomic_DNA"/>
</dbReference>
<protein>
    <submittedName>
        <fullName evidence="2">Uncharacterized protein</fullName>
    </submittedName>
</protein>
<dbReference type="Proteomes" id="UP000054018">
    <property type="component" value="Unassembled WGS sequence"/>
</dbReference>
<evidence type="ECO:0000256" key="1">
    <source>
        <dbReference type="SAM" id="MobiDB-lite"/>
    </source>
</evidence>
<organism evidence="2 3">
    <name type="scientific">Pisolithus microcarpus 441</name>
    <dbReference type="NCBI Taxonomy" id="765257"/>
    <lineage>
        <taxon>Eukaryota</taxon>
        <taxon>Fungi</taxon>
        <taxon>Dikarya</taxon>
        <taxon>Basidiomycota</taxon>
        <taxon>Agaricomycotina</taxon>
        <taxon>Agaricomycetes</taxon>
        <taxon>Agaricomycetidae</taxon>
        <taxon>Boletales</taxon>
        <taxon>Sclerodermatineae</taxon>
        <taxon>Pisolithaceae</taxon>
        <taxon>Pisolithus</taxon>
    </lineage>
</organism>
<name>A0A0C9YCQ0_9AGAM</name>
<reference evidence="2 3" key="1">
    <citation type="submission" date="2014-04" db="EMBL/GenBank/DDBJ databases">
        <authorList>
            <consortium name="DOE Joint Genome Institute"/>
            <person name="Kuo A."/>
            <person name="Kohler A."/>
            <person name="Costa M.D."/>
            <person name="Nagy L.G."/>
            <person name="Floudas D."/>
            <person name="Copeland A."/>
            <person name="Barry K.W."/>
            <person name="Cichocki N."/>
            <person name="Veneault-Fourrey C."/>
            <person name="LaButti K."/>
            <person name="Lindquist E.A."/>
            <person name="Lipzen A."/>
            <person name="Lundell T."/>
            <person name="Morin E."/>
            <person name="Murat C."/>
            <person name="Sun H."/>
            <person name="Tunlid A."/>
            <person name="Henrissat B."/>
            <person name="Grigoriev I.V."/>
            <person name="Hibbett D.S."/>
            <person name="Martin F."/>
            <person name="Nordberg H.P."/>
            <person name="Cantor M.N."/>
            <person name="Hua S.X."/>
        </authorList>
    </citation>
    <scope>NUCLEOTIDE SEQUENCE [LARGE SCALE GENOMIC DNA]</scope>
    <source>
        <strain evidence="2 3">441</strain>
    </source>
</reference>
<dbReference type="OrthoDB" id="2686745at2759"/>
<keyword evidence="3" id="KW-1185">Reference proteome</keyword>
<dbReference type="AlphaFoldDB" id="A0A0C9YCQ0"/>
<evidence type="ECO:0000313" key="2">
    <source>
        <dbReference type="EMBL" id="KIK11639.1"/>
    </source>
</evidence>
<evidence type="ECO:0000313" key="3">
    <source>
        <dbReference type="Proteomes" id="UP000054018"/>
    </source>
</evidence>
<reference evidence="3" key="2">
    <citation type="submission" date="2015-01" db="EMBL/GenBank/DDBJ databases">
        <title>Evolutionary Origins and Diversification of the Mycorrhizal Mutualists.</title>
        <authorList>
            <consortium name="DOE Joint Genome Institute"/>
            <consortium name="Mycorrhizal Genomics Consortium"/>
            <person name="Kohler A."/>
            <person name="Kuo A."/>
            <person name="Nagy L.G."/>
            <person name="Floudas D."/>
            <person name="Copeland A."/>
            <person name="Barry K.W."/>
            <person name="Cichocki N."/>
            <person name="Veneault-Fourrey C."/>
            <person name="LaButti K."/>
            <person name="Lindquist E.A."/>
            <person name="Lipzen A."/>
            <person name="Lundell T."/>
            <person name="Morin E."/>
            <person name="Murat C."/>
            <person name="Riley R."/>
            <person name="Ohm R."/>
            <person name="Sun H."/>
            <person name="Tunlid A."/>
            <person name="Henrissat B."/>
            <person name="Grigoriev I.V."/>
            <person name="Hibbett D.S."/>
            <person name="Martin F."/>
        </authorList>
    </citation>
    <scope>NUCLEOTIDE SEQUENCE [LARGE SCALE GENOMIC DNA]</scope>
    <source>
        <strain evidence="3">441</strain>
    </source>
</reference>
<accession>A0A0C9YCQ0</accession>
<proteinExistence type="predicted"/>
<sequence>MYEIPPVTVHYSRHFPQITNRMLFMPERSPSPDPTNVMNRRLPNLQAQSLLPNSRATD</sequence>
<feature type="region of interest" description="Disordered" evidence="1">
    <location>
        <begin position="27"/>
        <end position="58"/>
    </location>
</feature>